<feature type="domain" description="N-acetyltransferase" evidence="1">
    <location>
        <begin position="4"/>
        <end position="164"/>
    </location>
</feature>
<dbReference type="SUPFAM" id="SSF55729">
    <property type="entry name" value="Acyl-CoA N-acyltransferases (Nat)"/>
    <property type="match status" value="1"/>
</dbReference>
<dbReference type="InterPro" id="IPR000182">
    <property type="entry name" value="GNAT_dom"/>
</dbReference>
<dbReference type="GO" id="GO:0016747">
    <property type="term" value="F:acyltransferase activity, transferring groups other than amino-acyl groups"/>
    <property type="evidence" value="ECO:0007669"/>
    <property type="project" value="InterPro"/>
</dbReference>
<dbReference type="CDD" id="cd04301">
    <property type="entry name" value="NAT_SF"/>
    <property type="match status" value="1"/>
</dbReference>
<proteinExistence type="predicted"/>
<dbReference type="InParanoid" id="D1C705"/>
<name>D1C705_SPHTD</name>
<gene>
    <name evidence="2" type="ordered locus">Sthe_0327</name>
</gene>
<dbReference type="PANTHER" id="PTHR43072:SF60">
    <property type="entry name" value="L-2,4-DIAMINOBUTYRIC ACID ACETYLTRANSFERASE"/>
    <property type="match status" value="1"/>
</dbReference>
<evidence type="ECO:0000313" key="2">
    <source>
        <dbReference type="EMBL" id="ACZ37766.1"/>
    </source>
</evidence>
<reference evidence="3" key="1">
    <citation type="submission" date="2009-11" db="EMBL/GenBank/DDBJ databases">
        <title>The complete chromosome 1 of Sphaerobacter thermophilus DSM 20745.</title>
        <authorList>
            <person name="Lucas S."/>
            <person name="Copeland A."/>
            <person name="Lapidus A."/>
            <person name="Glavina del Rio T."/>
            <person name="Dalin E."/>
            <person name="Tice H."/>
            <person name="Bruce D."/>
            <person name="Goodwin L."/>
            <person name="Pitluck S."/>
            <person name="Kyrpides N."/>
            <person name="Mavromatis K."/>
            <person name="Ivanova N."/>
            <person name="Mikhailova N."/>
            <person name="LaButti K.M."/>
            <person name="Clum A."/>
            <person name="Sun H.I."/>
            <person name="Brettin T."/>
            <person name="Detter J.C."/>
            <person name="Han C."/>
            <person name="Larimer F."/>
            <person name="Land M."/>
            <person name="Hauser L."/>
            <person name="Markowitz V."/>
            <person name="Cheng J.F."/>
            <person name="Hugenholtz P."/>
            <person name="Woyke T."/>
            <person name="Wu D."/>
            <person name="Steenblock K."/>
            <person name="Schneider S."/>
            <person name="Pukall R."/>
            <person name="Goeker M."/>
            <person name="Klenk H.P."/>
            <person name="Eisen J.A."/>
        </authorList>
    </citation>
    <scope>NUCLEOTIDE SEQUENCE [LARGE SCALE GENOMIC DNA]</scope>
    <source>
        <strain evidence="3">ATCC 49802 / DSM 20745 / S 6022</strain>
    </source>
</reference>
<evidence type="ECO:0000313" key="3">
    <source>
        <dbReference type="Proteomes" id="UP000002027"/>
    </source>
</evidence>
<dbReference type="Gene3D" id="3.40.630.30">
    <property type="match status" value="1"/>
</dbReference>
<dbReference type="RefSeq" id="WP_012870814.1">
    <property type="nucleotide sequence ID" value="NC_013523.1"/>
</dbReference>
<keyword evidence="3" id="KW-1185">Reference proteome</keyword>
<keyword evidence="2" id="KW-0808">Transferase</keyword>
<dbReference type="KEGG" id="sti:Sthe_0327"/>
<dbReference type="STRING" id="479434.Sthe_0327"/>
<dbReference type="InterPro" id="IPR016181">
    <property type="entry name" value="Acyl_CoA_acyltransferase"/>
</dbReference>
<dbReference type="eggNOG" id="COG1247">
    <property type="taxonomic scope" value="Bacteria"/>
</dbReference>
<dbReference type="EMBL" id="CP001823">
    <property type="protein sequence ID" value="ACZ37766.1"/>
    <property type="molecule type" value="Genomic_DNA"/>
</dbReference>
<dbReference type="HOGENOM" id="CLU_013985_19_8_0"/>
<evidence type="ECO:0000259" key="1">
    <source>
        <dbReference type="PROSITE" id="PS51186"/>
    </source>
</evidence>
<dbReference type="AlphaFoldDB" id="D1C705"/>
<reference evidence="2 3" key="2">
    <citation type="journal article" date="2010" name="Stand. Genomic Sci.">
        <title>Complete genome sequence of Desulfohalobium retbaense type strain (HR(100)).</title>
        <authorList>
            <person name="Spring S."/>
            <person name="Nolan M."/>
            <person name="Lapidus A."/>
            <person name="Glavina Del Rio T."/>
            <person name="Copeland A."/>
            <person name="Tice H."/>
            <person name="Cheng J.F."/>
            <person name="Lucas S."/>
            <person name="Land M."/>
            <person name="Chen F."/>
            <person name="Bruce D."/>
            <person name="Goodwin L."/>
            <person name="Pitluck S."/>
            <person name="Ivanova N."/>
            <person name="Mavromatis K."/>
            <person name="Mikhailova N."/>
            <person name="Pati A."/>
            <person name="Chen A."/>
            <person name="Palaniappan K."/>
            <person name="Hauser L."/>
            <person name="Chang Y.J."/>
            <person name="Jeffries C.D."/>
            <person name="Munk C."/>
            <person name="Kiss H."/>
            <person name="Chain P."/>
            <person name="Han C."/>
            <person name="Brettin T."/>
            <person name="Detter J.C."/>
            <person name="Schuler E."/>
            <person name="Goker M."/>
            <person name="Rohde M."/>
            <person name="Bristow J."/>
            <person name="Eisen J.A."/>
            <person name="Markowitz V."/>
            <person name="Hugenholtz P."/>
            <person name="Kyrpides N.C."/>
            <person name="Klenk H.P."/>
        </authorList>
    </citation>
    <scope>NUCLEOTIDE SEQUENCE [LARGE SCALE GENOMIC DNA]</scope>
    <source>
        <strain evidence="3">ATCC 49802 / DSM 20745 / S 6022</strain>
    </source>
</reference>
<dbReference type="OrthoDB" id="9802340at2"/>
<organism evidence="2 3">
    <name type="scientific">Sphaerobacter thermophilus (strain ATCC 49802 / DSM 20745 / KCCM 41009 / NCIMB 13125 / S 6022)</name>
    <dbReference type="NCBI Taxonomy" id="479434"/>
    <lineage>
        <taxon>Bacteria</taxon>
        <taxon>Pseudomonadati</taxon>
        <taxon>Thermomicrobiota</taxon>
        <taxon>Thermomicrobia</taxon>
        <taxon>Sphaerobacterales</taxon>
        <taxon>Sphaerobacterineae</taxon>
        <taxon>Sphaerobacteraceae</taxon>
        <taxon>Sphaerobacter</taxon>
    </lineage>
</organism>
<dbReference type="Pfam" id="PF00583">
    <property type="entry name" value="Acetyltransf_1"/>
    <property type="match status" value="1"/>
</dbReference>
<protein>
    <submittedName>
        <fullName evidence="2">GCN5-related N-acetyltransferase</fullName>
    </submittedName>
</protein>
<dbReference type="Proteomes" id="UP000002027">
    <property type="component" value="Chromosome 1"/>
</dbReference>
<sequence length="179" mass="19565">MERIVVRGAEPEDVPAITEILNCPGVVYGTLQLPYRSVAERRQRGTDHDPDVHRLVAEVDGRVVGTLGLHVERHARRRHVGSIGMAVHDEFQGRGVGTALMAAMIDLADNWLGLHRVELTVYADNAAAIHLYEKFGFVVEGRFVDYAFRAGQYVDALAMARLRPASHGEDTGAGQAPSA</sequence>
<dbReference type="PANTHER" id="PTHR43072">
    <property type="entry name" value="N-ACETYLTRANSFERASE"/>
    <property type="match status" value="1"/>
</dbReference>
<dbReference type="PROSITE" id="PS51186">
    <property type="entry name" value="GNAT"/>
    <property type="match status" value="1"/>
</dbReference>
<accession>D1C705</accession>